<dbReference type="Proteomes" id="UP000176480">
    <property type="component" value="Unassembled WGS sequence"/>
</dbReference>
<proteinExistence type="predicted"/>
<dbReference type="AlphaFoldDB" id="A0A1F7J9I4"/>
<dbReference type="STRING" id="1802067.A2966_03240"/>
<evidence type="ECO:0000259" key="1">
    <source>
        <dbReference type="Pfam" id="PF01796"/>
    </source>
</evidence>
<dbReference type="SUPFAM" id="SSF50249">
    <property type="entry name" value="Nucleic acid-binding proteins"/>
    <property type="match status" value="1"/>
</dbReference>
<protein>
    <recommendedName>
        <fullName evidence="1">ChsH2 C-terminal OB-fold domain-containing protein</fullName>
    </recommendedName>
</protein>
<dbReference type="Pfam" id="PF01796">
    <property type="entry name" value="OB_ChsH2_C"/>
    <property type="match status" value="1"/>
</dbReference>
<gene>
    <name evidence="2" type="ORF">A2966_03240</name>
</gene>
<dbReference type="InterPro" id="IPR012340">
    <property type="entry name" value="NA-bd_OB-fold"/>
</dbReference>
<sequence length="100" mass="11399">MINPIRAWRTQKQIKHLLGKSGKIITWTTIYVTTPDFKKQAPYPVVLVEYIDGERAYGPLVNYGDCDLSIGKEVFGVLRIVRKGNSDEIIEYGIKFKPKA</sequence>
<comment type="caution">
    <text evidence="2">The sequence shown here is derived from an EMBL/GenBank/DDBJ whole genome shotgun (WGS) entry which is preliminary data.</text>
</comment>
<feature type="domain" description="ChsH2 C-terminal OB-fold" evidence="1">
    <location>
        <begin position="18"/>
        <end position="74"/>
    </location>
</feature>
<name>A0A1F7J9I4_9BACT</name>
<organism evidence="2 3">
    <name type="scientific">Candidatus Roizmanbacteria bacterium RIFCSPLOWO2_01_FULL_41_22</name>
    <dbReference type="NCBI Taxonomy" id="1802067"/>
    <lineage>
        <taxon>Bacteria</taxon>
        <taxon>Candidatus Roizmaniibacteriota</taxon>
    </lineage>
</organism>
<evidence type="ECO:0000313" key="2">
    <source>
        <dbReference type="EMBL" id="OGK52282.1"/>
    </source>
</evidence>
<evidence type="ECO:0000313" key="3">
    <source>
        <dbReference type="Proteomes" id="UP000176480"/>
    </source>
</evidence>
<accession>A0A1F7J9I4</accession>
<dbReference type="InterPro" id="IPR002878">
    <property type="entry name" value="ChsH2_C"/>
</dbReference>
<reference evidence="2 3" key="1">
    <citation type="journal article" date="2016" name="Nat. Commun.">
        <title>Thousands of microbial genomes shed light on interconnected biogeochemical processes in an aquifer system.</title>
        <authorList>
            <person name="Anantharaman K."/>
            <person name="Brown C.T."/>
            <person name="Hug L.A."/>
            <person name="Sharon I."/>
            <person name="Castelle C.J."/>
            <person name="Probst A.J."/>
            <person name="Thomas B.C."/>
            <person name="Singh A."/>
            <person name="Wilkins M.J."/>
            <person name="Karaoz U."/>
            <person name="Brodie E.L."/>
            <person name="Williams K.H."/>
            <person name="Hubbard S.S."/>
            <person name="Banfield J.F."/>
        </authorList>
    </citation>
    <scope>NUCLEOTIDE SEQUENCE [LARGE SCALE GENOMIC DNA]</scope>
</reference>
<dbReference type="EMBL" id="MGAR01000011">
    <property type="protein sequence ID" value="OGK52282.1"/>
    <property type="molecule type" value="Genomic_DNA"/>
</dbReference>